<dbReference type="EMBL" id="NHYD01003973">
    <property type="protein sequence ID" value="PPQ67500.1"/>
    <property type="molecule type" value="Genomic_DNA"/>
</dbReference>
<dbReference type="InterPro" id="IPR006671">
    <property type="entry name" value="Cyclin_N"/>
</dbReference>
<keyword evidence="3 5" id="KW-0195">Cyclin</keyword>
<evidence type="ECO:0000259" key="9">
    <source>
        <dbReference type="SMART" id="SM01332"/>
    </source>
</evidence>
<dbReference type="GO" id="GO:0051301">
    <property type="term" value="P:cell division"/>
    <property type="evidence" value="ECO:0007669"/>
    <property type="project" value="UniProtKB-KW"/>
</dbReference>
<protein>
    <submittedName>
        <fullName evidence="10">Uncharacterized protein</fullName>
    </submittedName>
</protein>
<evidence type="ECO:0000256" key="2">
    <source>
        <dbReference type="ARBA" id="ARBA00022618"/>
    </source>
</evidence>
<keyword evidence="11" id="KW-1185">Reference proteome</keyword>
<dbReference type="InterPro" id="IPR046965">
    <property type="entry name" value="Cyclin_A/B-like"/>
</dbReference>
<feature type="domain" description="Cyclin-like" evidence="8">
    <location>
        <begin position="291"/>
        <end position="375"/>
    </location>
</feature>
<dbReference type="InterPro" id="IPR013763">
    <property type="entry name" value="Cyclin-like_dom"/>
</dbReference>
<dbReference type="GO" id="GO:0044772">
    <property type="term" value="P:mitotic cell cycle phase transition"/>
    <property type="evidence" value="ECO:0007669"/>
    <property type="project" value="InterPro"/>
</dbReference>
<dbReference type="InParanoid" id="A0A409VML1"/>
<evidence type="ECO:0000313" key="10">
    <source>
        <dbReference type="EMBL" id="PPQ67500.1"/>
    </source>
</evidence>
<keyword evidence="6" id="KW-0175">Coiled coil</keyword>
<dbReference type="InterPro" id="IPR036915">
    <property type="entry name" value="Cyclin-like_sf"/>
</dbReference>
<dbReference type="FunFam" id="1.10.472.10:FF:000001">
    <property type="entry name" value="G2/mitotic-specific cyclin"/>
    <property type="match status" value="1"/>
</dbReference>
<name>A0A409VML1_PSICY</name>
<feature type="compositionally biased region" description="Acidic residues" evidence="7">
    <location>
        <begin position="192"/>
        <end position="202"/>
    </location>
</feature>
<feature type="domain" description="Cyclin-like" evidence="8">
    <location>
        <begin position="389"/>
        <end position="469"/>
    </location>
</feature>
<dbReference type="STRING" id="93625.A0A409VML1"/>
<feature type="region of interest" description="Disordered" evidence="7">
    <location>
        <begin position="1"/>
        <end position="43"/>
    </location>
</feature>
<dbReference type="PROSITE" id="PS00292">
    <property type="entry name" value="CYCLINS"/>
    <property type="match status" value="1"/>
</dbReference>
<dbReference type="FunFam" id="1.10.472.10:FF:000005">
    <property type="entry name" value="G2/mitotic-specific cyclin B"/>
    <property type="match status" value="1"/>
</dbReference>
<dbReference type="CDD" id="cd20512">
    <property type="entry name" value="CYCLIN_CLBs_yeast_rpt2"/>
    <property type="match status" value="1"/>
</dbReference>
<dbReference type="Pfam" id="PF02984">
    <property type="entry name" value="Cyclin_C"/>
    <property type="match status" value="1"/>
</dbReference>
<dbReference type="InterPro" id="IPR004367">
    <property type="entry name" value="Cyclin_C-dom"/>
</dbReference>
<proteinExistence type="inferred from homology"/>
<evidence type="ECO:0000256" key="7">
    <source>
        <dbReference type="SAM" id="MobiDB-lite"/>
    </source>
</evidence>
<evidence type="ECO:0000256" key="1">
    <source>
        <dbReference type="ARBA" id="ARBA00006955"/>
    </source>
</evidence>
<dbReference type="SUPFAM" id="SSF47954">
    <property type="entry name" value="Cyclin-like"/>
    <property type="match status" value="2"/>
</dbReference>
<evidence type="ECO:0000256" key="4">
    <source>
        <dbReference type="ARBA" id="ARBA00023306"/>
    </source>
</evidence>
<feature type="region of interest" description="Disordered" evidence="7">
    <location>
        <begin position="80"/>
        <end position="113"/>
    </location>
</feature>
<organism evidence="10 11">
    <name type="scientific">Psilocybe cyanescens</name>
    <dbReference type="NCBI Taxonomy" id="93625"/>
    <lineage>
        <taxon>Eukaryota</taxon>
        <taxon>Fungi</taxon>
        <taxon>Dikarya</taxon>
        <taxon>Basidiomycota</taxon>
        <taxon>Agaricomycotina</taxon>
        <taxon>Agaricomycetes</taxon>
        <taxon>Agaricomycetidae</taxon>
        <taxon>Agaricales</taxon>
        <taxon>Agaricineae</taxon>
        <taxon>Strophariaceae</taxon>
        <taxon>Psilocybe</taxon>
    </lineage>
</organism>
<gene>
    <name evidence="10" type="ORF">CVT25_006041</name>
</gene>
<dbReference type="Gene3D" id="1.10.472.10">
    <property type="entry name" value="Cyclin-like"/>
    <property type="match status" value="2"/>
</dbReference>
<keyword evidence="2" id="KW-0132">Cell division</keyword>
<dbReference type="InterPro" id="IPR039361">
    <property type="entry name" value="Cyclin"/>
</dbReference>
<accession>A0A409VML1</accession>
<evidence type="ECO:0000256" key="5">
    <source>
        <dbReference type="RuleBase" id="RU000383"/>
    </source>
</evidence>
<dbReference type="InterPro" id="IPR048258">
    <property type="entry name" value="Cyclins_cyclin-box"/>
</dbReference>
<dbReference type="SMART" id="SM00385">
    <property type="entry name" value="CYCLIN"/>
    <property type="match status" value="2"/>
</dbReference>
<reference evidence="10 11" key="1">
    <citation type="journal article" date="2018" name="Evol. Lett.">
        <title>Horizontal gene cluster transfer increased hallucinogenic mushroom diversity.</title>
        <authorList>
            <person name="Reynolds H.T."/>
            <person name="Vijayakumar V."/>
            <person name="Gluck-Thaler E."/>
            <person name="Korotkin H.B."/>
            <person name="Matheny P.B."/>
            <person name="Slot J.C."/>
        </authorList>
    </citation>
    <scope>NUCLEOTIDE SEQUENCE [LARGE SCALE GENOMIC DNA]</scope>
    <source>
        <strain evidence="10 11">2631</strain>
    </source>
</reference>
<comment type="caution">
    <text evidence="10">The sequence shown here is derived from an EMBL/GenBank/DDBJ whole genome shotgun (WGS) entry which is preliminary data.</text>
</comment>
<keyword evidence="4" id="KW-0131">Cell cycle</keyword>
<dbReference type="GO" id="GO:0016538">
    <property type="term" value="F:cyclin-dependent protein serine/threonine kinase regulator activity"/>
    <property type="evidence" value="ECO:0007669"/>
    <property type="project" value="InterPro"/>
</dbReference>
<sequence length="520" mass="59447">MATNHVRLPQRRTLAQRSKADENAMSRHVRQASSGGTQGPFRFTAGKSDALRSTATRQALSEVTTAAVNRKDTITKAGLGKEKEETGLKRGRSNSTTLAQRVPLGPGRGQVAPPVTNAVNARILPVRNRVLAPPKRSSKIVVSEQILEEEIELKEDLHSEMEVEEDVAHDYEEDDLLVNEQEVEAMIGVDSEAELEEEDEEATSLPPVEAKPPRVWPDVATERALRYQKEVQSVRSRFEDDVDMYDTTMVSEYAEEIFEYMCELEDEVMPNPNYMDGQNEISWGMRQTLVDWLLQVHLRYHMLPETLWIAVNIVDRFLTKRVVSLLKLQLVGVTAMFIAAKYEEILAPSVEEFVYMTESGYTKEEILKGERIMLQTLEFHISHYCSPYSWMRKISKADDYDIQTRTLSKFLTEVTLLDYRFLRVKPSLVAAVGMYCARRMLGGDWNEAFVFFSGFTEEQLLPGHNLLVGKLTEENFHRQYVCKKYANKKFLKASVFAINWAKNHIEETNDAIPESMVLMQ</sequence>
<dbReference type="Pfam" id="PF00134">
    <property type="entry name" value="Cyclin_N"/>
    <property type="match status" value="1"/>
</dbReference>
<evidence type="ECO:0000256" key="3">
    <source>
        <dbReference type="ARBA" id="ARBA00023127"/>
    </source>
</evidence>
<dbReference type="SMART" id="SM01332">
    <property type="entry name" value="Cyclin_C"/>
    <property type="match status" value="1"/>
</dbReference>
<dbReference type="AlphaFoldDB" id="A0A409VML1"/>
<feature type="region of interest" description="Disordered" evidence="7">
    <location>
        <begin position="192"/>
        <end position="213"/>
    </location>
</feature>
<dbReference type="PANTHER" id="PTHR10177">
    <property type="entry name" value="CYCLINS"/>
    <property type="match status" value="1"/>
</dbReference>
<dbReference type="Proteomes" id="UP000283269">
    <property type="component" value="Unassembled WGS sequence"/>
</dbReference>
<feature type="domain" description="Cyclin C-terminal" evidence="9">
    <location>
        <begin position="385"/>
        <end position="499"/>
    </location>
</feature>
<comment type="similarity">
    <text evidence="1">Belongs to the cyclin family. Cyclin AB subfamily.</text>
</comment>
<evidence type="ECO:0000256" key="6">
    <source>
        <dbReference type="SAM" id="Coils"/>
    </source>
</evidence>
<evidence type="ECO:0000313" key="11">
    <source>
        <dbReference type="Proteomes" id="UP000283269"/>
    </source>
</evidence>
<feature type="coiled-coil region" evidence="6">
    <location>
        <begin position="144"/>
        <end position="174"/>
    </location>
</feature>
<dbReference type="PIRSF" id="PIRSF001771">
    <property type="entry name" value="Cyclin_A_B_D_E"/>
    <property type="match status" value="1"/>
</dbReference>
<dbReference type="OrthoDB" id="5590282at2759"/>
<evidence type="ECO:0000259" key="8">
    <source>
        <dbReference type="SMART" id="SM00385"/>
    </source>
</evidence>